<protein>
    <recommendedName>
        <fullName evidence="2">UTP--glucose-1-phosphate uridylyltransferase</fullName>
        <ecNumber evidence="2">2.7.7.9</ecNumber>
    </recommendedName>
</protein>
<dbReference type="AlphaFoldDB" id="A0A6J6EHT6"/>
<reference evidence="7" key="1">
    <citation type="submission" date="2020-05" db="EMBL/GenBank/DDBJ databases">
        <authorList>
            <person name="Chiriac C."/>
            <person name="Salcher M."/>
            <person name="Ghai R."/>
            <person name="Kavagutti S V."/>
        </authorList>
    </citation>
    <scope>NUCLEOTIDE SEQUENCE</scope>
</reference>
<dbReference type="PANTHER" id="PTHR43197">
    <property type="entry name" value="UTP--GLUCOSE-1-PHOSPHATE URIDYLYLTRANSFERASE"/>
    <property type="match status" value="1"/>
</dbReference>
<dbReference type="InterPro" id="IPR005835">
    <property type="entry name" value="NTP_transferase_dom"/>
</dbReference>
<dbReference type="CDD" id="cd02541">
    <property type="entry name" value="UGPase_prokaryotic"/>
    <property type="match status" value="1"/>
</dbReference>
<dbReference type="PANTHER" id="PTHR43197:SF1">
    <property type="entry name" value="UTP--GLUCOSE-1-PHOSPHATE URIDYLYLTRANSFERASE"/>
    <property type="match status" value="1"/>
</dbReference>
<dbReference type="EMBL" id="CAEZTD010000176">
    <property type="protein sequence ID" value="CAB4574825.1"/>
    <property type="molecule type" value="Genomic_DNA"/>
</dbReference>
<organism evidence="7">
    <name type="scientific">freshwater metagenome</name>
    <dbReference type="NCBI Taxonomy" id="449393"/>
    <lineage>
        <taxon>unclassified sequences</taxon>
        <taxon>metagenomes</taxon>
        <taxon>ecological metagenomes</taxon>
    </lineage>
</organism>
<evidence type="ECO:0000256" key="4">
    <source>
        <dbReference type="ARBA" id="ARBA00022695"/>
    </source>
</evidence>
<dbReference type="InterPro" id="IPR005771">
    <property type="entry name" value="GalU_uridylyltTrfase_bac/arc"/>
</dbReference>
<accession>A0A6J6EHT6</accession>
<dbReference type="SUPFAM" id="SSF53448">
    <property type="entry name" value="Nucleotide-diphospho-sugar transferases"/>
    <property type="match status" value="1"/>
</dbReference>
<keyword evidence="3" id="KW-0808">Transferase</keyword>
<evidence type="ECO:0000259" key="6">
    <source>
        <dbReference type="Pfam" id="PF00483"/>
    </source>
</evidence>
<name>A0A6J6EHT6_9ZZZZ</name>
<dbReference type="Pfam" id="PF00483">
    <property type="entry name" value="NTP_transferase"/>
    <property type="match status" value="1"/>
</dbReference>
<dbReference type="Gene3D" id="3.90.550.10">
    <property type="entry name" value="Spore Coat Polysaccharide Biosynthesis Protein SpsA, Chain A"/>
    <property type="match status" value="1"/>
</dbReference>
<dbReference type="GO" id="GO:0003983">
    <property type="term" value="F:UTP:glucose-1-phosphate uridylyltransferase activity"/>
    <property type="evidence" value="ECO:0007669"/>
    <property type="project" value="UniProtKB-EC"/>
</dbReference>
<dbReference type="InterPro" id="IPR029044">
    <property type="entry name" value="Nucleotide-diphossugar_trans"/>
</dbReference>
<evidence type="ECO:0000256" key="5">
    <source>
        <dbReference type="ARBA" id="ARBA00048128"/>
    </source>
</evidence>
<evidence type="ECO:0000313" key="7">
    <source>
        <dbReference type="EMBL" id="CAB4574825.1"/>
    </source>
</evidence>
<comment type="similarity">
    <text evidence="1">Belongs to the UDPGP type 2 family.</text>
</comment>
<dbReference type="EC" id="2.7.7.9" evidence="2"/>
<feature type="domain" description="Nucleotidyl transferase" evidence="6">
    <location>
        <begin position="4"/>
        <end position="270"/>
    </location>
</feature>
<gene>
    <name evidence="7" type="ORF">UFOPK1591_01513</name>
</gene>
<keyword evidence="4" id="KW-0548">Nucleotidyltransferase</keyword>
<evidence type="ECO:0000256" key="3">
    <source>
        <dbReference type="ARBA" id="ARBA00022679"/>
    </source>
</evidence>
<proteinExistence type="inferred from homology"/>
<dbReference type="GO" id="GO:0006011">
    <property type="term" value="P:UDP-alpha-D-glucose metabolic process"/>
    <property type="evidence" value="ECO:0007669"/>
    <property type="project" value="InterPro"/>
</dbReference>
<evidence type="ECO:0000256" key="1">
    <source>
        <dbReference type="ARBA" id="ARBA00006890"/>
    </source>
</evidence>
<sequence length="292" mass="31573">MTKVVVPAAGMGTRFLPATKALPKEMLPVVDKPTIQYVIEEAVSAGLHDVLMITGRNKNALENHFDRAWELETTLLGKGDVAKLKDVTQSTGLAQIHFLRQGDPLGLGHAVSKARAHVGNEAFALLLGDIITEPLGALLRQMLDVHATHGGTVIALAEVKPDDVAAYGIADVEPTEQSGRVRIRSMVEKPAPHEAPSQLAIIGRYVLPPQIFDLLDETKPGKGNEIQLTDALNELAEDESIAGPVWGVIIDGEWYDTGDKLAYLQAVVTIAASRDDLGAEFRAWLRAFIDQK</sequence>
<evidence type="ECO:0000256" key="2">
    <source>
        <dbReference type="ARBA" id="ARBA00012415"/>
    </source>
</evidence>
<comment type="catalytic activity">
    <reaction evidence="5">
        <text>alpha-D-glucose 1-phosphate + UTP + H(+) = UDP-alpha-D-glucose + diphosphate</text>
        <dbReference type="Rhea" id="RHEA:19889"/>
        <dbReference type="ChEBI" id="CHEBI:15378"/>
        <dbReference type="ChEBI" id="CHEBI:33019"/>
        <dbReference type="ChEBI" id="CHEBI:46398"/>
        <dbReference type="ChEBI" id="CHEBI:58601"/>
        <dbReference type="ChEBI" id="CHEBI:58885"/>
        <dbReference type="EC" id="2.7.7.9"/>
    </reaction>
</comment>